<organism evidence="3 4">
    <name type="scientific">Bifidobacterium lemurum</name>
    <dbReference type="NCBI Taxonomy" id="1603886"/>
    <lineage>
        <taxon>Bacteria</taxon>
        <taxon>Bacillati</taxon>
        <taxon>Actinomycetota</taxon>
        <taxon>Actinomycetes</taxon>
        <taxon>Bifidobacteriales</taxon>
        <taxon>Bifidobacteriaceae</taxon>
        <taxon>Bifidobacterium</taxon>
    </lineage>
</organism>
<dbReference type="AlphaFoldDB" id="A0A261FRH7"/>
<sequence>MLRDQDSEPIDATVVEELGLSAIDVPTLNAYRTMLRARRPDHPWLDLLDDEFLWRLGAADRLRGSRESHPTRAGLLMFGDERYISREFAAYALDFRLINDPQERRWDDRLMSSDGTWPGNVFGFWARVIAKLVDSLPTAFAMPDGITRLDDTPLRKAVREALANTLCHADYLGRIGVTVVRHGNASIEFRNPGGLRLDLDLVERGGLSDVRNPSIMKMFNLLGIGEKAGSGFDTMCQGVRSVGLPDPKLIEEFDPDRTTLILPITSIADAPVSGEKSGEASASVNVLTPTERIAALLSSGDSYKTSQIAKTIGLSEQRTRVLLRQVLDSGMIRKQGSGRGATYVQALSD</sequence>
<proteinExistence type="predicted"/>
<protein>
    <submittedName>
        <fullName evidence="3">Sugar-specific transcriptional regulator, TrmB family</fullName>
    </submittedName>
</protein>
<evidence type="ECO:0000313" key="3">
    <source>
        <dbReference type="EMBL" id="OZG61792.1"/>
    </source>
</evidence>
<evidence type="ECO:0000256" key="2">
    <source>
        <dbReference type="ARBA" id="ARBA00023163"/>
    </source>
</evidence>
<dbReference type="InterPro" id="IPR036388">
    <property type="entry name" value="WH-like_DNA-bd_sf"/>
</dbReference>
<gene>
    <name evidence="3" type="ORF">BLEM_1329</name>
</gene>
<keyword evidence="1" id="KW-0805">Transcription regulation</keyword>
<dbReference type="Pfam" id="PF13749">
    <property type="entry name" value="HATPase_c_4"/>
    <property type="match status" value="1"/>
</dbReference>
<comment type="caution">
    <text evidence="3">The sequence shown here is derived from an EMBL/GenBank/DDBJ whole genome shotgun (WGS) entry which is preliminary data.</text>
</comment>
<evidence type="ECO:0000256" key="1">
    <source>
        <dbReference type="ARBA" id="ARBA00023015"/>
    </source>
</evidence>
<dbReference type="PANTHER" id="PTHR30595:SF6">
    <property type="entry name" value="SCHLAFEN ALBA-2 DOMAIN-CONTAINING PROTEIN"/>
    <property type="match status" value="1"/>
</dbReference>
<dbReference type="EMBL" id="MWWX01000008">
    <property type="protein sequence ID" value="OZG61792.1"/>
    <property type="molecule type" value="Genomic_DNA"/>
</dbReference>
<accession>A0A261FRH7</accession>
<dbReference type="Pfam" id="PF04703">
    <property type="entry name" value="FaeA"/>
    <property type="match status" value="1"/>
</dbReference>
<dbReference type="STRING" id="1603886.GCA_001895165_00266"/>
<keyword evidence="2" id="KW-0804">Transcription</keyword>
<dbReference type="GO" id="GO:0006355">
    <property type="term" value="P:regulation of DNA-templated transcription"/>
    <property type="evidence" value="ECO:0007669"/>
    <property type="project" value="InterPro"/>
</dbReference>
<dbReference type="PANTHER" id="PTHR30595">
    <property type="entry name" value="GLPR-RELATED TRANSCRIPTIONAL REPRESSOR"/>
    <property type="match status" value="1"/>
</dbReference>
<name>A0A261FRH7_9BIFI</name>
<dbReference type="InterPro" id="IPR006793">
    <property type="entry name" value="FaeA"/>
</dbReference>
<evidence type="ECO:0000313" key="4">
    <source>
        <dbReference type="Proteomes" id="UP000216352"/>
    </source>
</evidence>
<dbReference type="Proteomes" id="UP000216352">
    <property type="component" value="Unassembled WGS sequence"/>
</dbReference>
<dbReference type="Gene3D" id="3.30.565.60">
    <property type="match status" value="1"/>
</dbReference>
<dbReference type="InterPro" id="IPR038475">
    <property type="entry name" value="RecG_C_sf"/>
</dbReference>
<dbReference type="RefSeq" id="WP_072723772.1">
    <property type="nucleotide sequence ID" value="NZ_BDIS01000002.1"/>
</dbReference>
<dbReference type="Gene3D" id="1.10.10.10">
    <property type="entry name" value="Winged helix-like DNA-binding domain superfamily/Winged helix DNA-binding domain"/>
    <property type="match status" value="1"/>
</dbReference>
<dbReference type="OrthoDB" id="9805115at2"/>
<keyword evidence="4" id="KW-1185">Reference proteome</keyword>
<reference evidence="3 4" key="1">
    <citation type="journal article" date="2017" name="BMC Genomics">
        <title>Comparative genomic and phylogenomic analyses of the Bifidobacteriaceae family.</title>
        <authorList>
            <person name="Lugli G.A."/>
            <person name="Milani C."/>
            <person name="Turroni F."/>
            <person name="Duranti S."/>
            <person name="Mancabelli L."/>
            <person name="Mangifesta M."/>
            <person name="Ferrario C."/>
            <person name="Modesto M."/>
            <person name="Mattarelli P."/>
            <person name="Jiri K."/>
            <person name="van Sinderen D."/>
            <person name="Ventura M."/>
        </authorList>
    </citation>
    <scope>NUCLEOTIDE SEQUENCE [LARGE SCALE GENOMIC DNA]</scope>
    <source>
        <strain evidence="3 4">DSM 28807</strain>
    </source>
</reference>